<dbReference type="Proteomes" id="UP000226431">
    <property type="component" value="Unassembled WGS sequence"/>
</dbReference>
<evidence type="ECO:0000313" key="3">
    <source>
        <dbReference type="Proteomes" id="UP000226431"/>
    </source>
</evidence>
<proteinExistence type="predicted"/>
<evidence type="ECO:0000259" key="1">
    <source>
        <dbReference type="Pfam" id="PF23868"/>
    </source>
</evidence>
<accession>A0A2C5ZND0</accession>
<dbReference type="AlphaFoldDB" id="A0A2C5ZND0"/>
<dbReference type="Pfam" id="PF23868">
    <property type="entry name" value="Mmc1_C"/>
    <property type="match status" value="1"/>
</dbReference>
<name>A0A2C5ZND0_9HYPO</name>
<keyword evidence="3" id="KW-1185">Reference proteome</keyword>
<dbReference type="InterPro" id="IPR056196">
    <property type="entry name" value="Mmc1_C"/>
</dbReference>
<sequence>MACRPGLLPRSVQPRLLPRPCPNCFCGPIRPRLRSIGAQRSFAPARRRMTSAANPRAELEGALVELQRRFPRFVDASRLQLALQGLRTRAGDEIIRFAVLSFGEGDEASRAAAETARTLLGTLLADPLAEEAPWEKELQQYNSDRPLLIRIGSENRQRVDLRLSTDTTPRELHLSSPTLNSLNLEILLSPLSSLNQPIPQSELEGAVLVPGHPCPTHQDLLVANGLAGAVAASALSLPKTNDAVKAAIDMPGVTEEQRLDAPGVVMMDASLAAEAVRLFREGPHNAMQYERLWYASNLPRLMAWLKASAEVEAPGSTKPAVRRLIVSLLQGAKSSISAHETACRSSNATPSLDELKKRLALWSGDAHAELRDELAVCFAGRRWRQLGWWKLFWRVDDVAMLTNEMISLRFLPTAEQELIYLAGRIAQTSQFQLPAYPQPASSAQDTSSRSGNLQWPGHIAFTRRYLQHETVPALQALAQRLVLQSLGTSGVMTSLAALLYASSLASTLYEAGAVAALGIVYSLSRLQKKWDAARAFWEGDVREEGRKAIRGAEESFDLVLCGSRDDVKGLEEVKDARELISTAEDALSRMK</sequence>
<feature type="domain" description="Mmc1 C-terminal" evidence="1">
    <location>
        <begin position="356"/>
        <end position="546"/>
    </location>
</feature>
<reference evidence="2 3" key="1">
    <citation type="submission" date="2017-06" db="EMBL/GenBank/DDBJ databases">
        <title>Ant-infecting Ophiocordyceps genomes reveal a high diversity of potential behavioral manipulation genes and a possible major role for enterotoxins.</title>
        <authorList>
            <person name="De Bekker C."/>
            <person name="Evans H.C."/>
            <person name="Brachmann A."/>
            <person name="Hughes D.P."/>
        </authorList>
    </citation>
    <scope>NUCLEOTIDE SEQUENCE [LARGE SCALE GENOMIC DNA]</scope>
    <source>
        <strain evidence="2 3">Map16</strain>
    </source>
</reference>
<comment type="caution">
    <text evidence="2">The sequence shown here is derived from an EMBL/GenBank/DDBJ whole genome shotgun (WGS) entry which is preliminary data.</text>
</comment>
<dbReference type="STRING" id="2004952.A0A2C5ZND0"/>
<organism evidence="2 3">
    <name type="scientific">Ophiocordyceps camponoti-rufipedis</name>
    <dbReference type="NCBI Taxonomy" id="2004952"/>
    <lineage>
        <taxon>Eukaryota</taxon>
        <taxon>Fungi</taxon>
        <taxon>Dikarya</taxon>
        <taxon>Ascomycota</taxon>
        <taxon>Pezizomycotina</taxon>
        <taxon>Sordariomycetes</taxon>
        <taxon>Hypocreomycetidae</taxon>
        <taxon>Hypocreales</taxon>
        <taxon>Ophiocordycipitaceae</taxon>
        <taxon>Ophiocordyceps</taxon>
    </lineage>
</organism>
<dbReference type="Pfam" id="PF23867">
    <property type="entry name" value="Mmc1_N"/>
    <property type="match status" value="1"/>
</dbReference>
<dbReference type="PANTHER" id="PTHR38644">
    <property type="entry name" value="EXPRESSED PROTEIN"/>
    <property type="match status" value="1"/>
</dbReference>
<dbReference type="PANTHER" id="PTHR38644:SF1">
    <property type="entry name" value="EXPRESSED PROTEIN"/>
    <property type="match status" value="1"/>
</dbReference>
<evidence type="ECO:0000313" key="2">
    <source>
        <dbReference type="EMBL" id="PHH80904.1"/>
    </source>
</evidence>
<gene>
    <name evidence="2" type="ORF">CDD80_5824</name>
</gene>
<protein>
    <recommendedName>
        <fullName evidence="1">Mmc1 C-terminal domain-containing protein</fullName>
    </recommendedName>
</protein>
<dbReference type="EMBL" id="NJES01000006">
    <property type="protein sequence ID" value="PHH80904.1"/>
    <property type="molecule type" value="Genomic_DNA"/>
</dbReference>
<dbReference type="OrthoDB" id="5319015at2759"/>